<name>A0A1M5MZR5_9BACT</name>
<evidence type="ECO:0000313" key="2">
    <source>
        <dbReference type="Proteomes" id="UP000184212"/>
    </source>
</evidence>
<organism evidence="1 2">
    <name type="scientific">Chryseolinea serpens</name>
    <dbReference type="NCBI Taxonomy" id="947013"/>
    <lineage>
        <taxon>Bacteria</taxon>
        <taxon>Pseudomonadati</taxon>
        <taxon>Bacteroidota</taxon>
        <taxon>Cytophagia</taxon>
        <taxon>Cytophagales</taxon>
        <taxon>Fulvivirgaceae</taxon>
        <taxon>Chryseolinea</taxon>
    </lineage>
</organism>
<dbReference type="EMBL" id="FQWQ01000001">
    <property type="protein sequence ID" value="SHG82429.1"/>
    <property type="molecule type" value="Genomic_DNA"/>
</dbReference>
<dbReference type="STRING" id="947013.SAMN04488109_2014"/>
<gene>
    <name evidence="1" type="ORF">SAMN04488109_2014</name>
</gene>
<dbReference type="Proteomes" id="UP000184212">
    <property type="component" value="Unassembled WGS sequence"/>
</dbReference>
<keyword evidence="2" id="KW-1185">Reference proteome</keyword>
<dbReference type="RefSeq" id="WP_073133293.1">
    <property type="nucleotide sequence ID" value="NZ_FQWQ01000001.1"/>
</dbReference>
<reference evidence="1 2" key="1">
    <citation type="submission" date="2016-11" db="EMBL/GenBank/DDBJ databases">
        <authorList>
            <person name="Jaros S."/>
            <person name="Januszkiewicz K."/>
            <person name="Wedrychowicz H."/>
        </authorList>
    </citation>
    <scope>NUCLEOTIDE SEQUENCE [LARGE SCALE GENOMIC DNA]</scope>
    <source>
        <strain evidence="1 2">DSM 24574</strain>
    </source>
</reference>
<evidence type="ECO:0008006" key="3">
    <source>
        <dbReference type="Google" id="ProtNLM"/>
    </source>
</evidence>
<accession>A0A1M5MZR5</accession>
<proteinExistence type="predicted"/>
<protein>
    <recommendedName>
        <fullName evidence="3">Outer membrane protein beta-barrel domain-containing protein</fullName>
    </recommendedName>
</protein>
<dbReference type="AlphaFoldDB" id="A0A1M5MZR5"/>
<sequence>MKHLAQGLALCFCFALSARGQSDSPRTYQDFPIIVTLQFHAFAVPFHDLKSNFKNVGIGLGTEVSYTGNQKFVQQLSVVWYRNRTIGNGLLFYTQPVWRPGIGDNFYGELKAGIGYLLASRPSPALKQTHGEWKTAGHRGKGMLTLPIGISAGYNVQGSGQALVSPFVSYQLLVVSGYNKSVPVVPETLVQVGSRVHF</sequence>
<evidence type="ECO:0000313" key="1">
    <source>
        <dbReference type="EMBL" id="SHG82429.1"/>
    </source>
</evidence>
<dbReference type="OrthoDB" id="821990at2"/>